<protein>
    <recommendedName>
        <fullName evidence="1">Dynamin N-terminal domain-containing protein</fullName>
    </recommendedName>
</protein>
<sequence length="320" mass="35968">MVTPITAVVESCAVEKLEVRMAIVGTMKAGKSTILNAIMGYELLPSRNTAMTTLPTEMSFSRHTEQPQLILKSELITTINNIGRELKLKSNERNLENRLRNDEDLIKMMNNLSTNELMTLEATTYGNLKIVDSLKYINDVVRISIMLNIENTINSTWIPRLRGGALPFLYSKENAPPLPRLKVPLPHSFSIPKGELIIIDTSGPNDSNLSAHLRQIVISQLQRATLILVAVKFIGSDSTDEAKLQEDIETIREYRDTDGSSYLYALVNKIDQRIEGKQNSIEQTKAAVATKYKIPLANVCGKKWHEMVCAPYSITFRFRS</sequence>
<dbReference type="SUPFAM" id="SSF52540">
    <property type="entry name" value="P-loop containing nucleoside triphosphate hydrolases"/>
    <property type="match status" value="1"/>
</dbReference>
<name>A0A816A1U8_9BILA</name>
<evidence type="ECO:0000259" key="1">
    <source>
        <dbReference type="Pfam" id="PF00350"/>
    </source>
</evidence>
<reference evidence="2" key="1">
    <citation type="submission" date="2021-02" db="EMBL/GenBank/DDBJ databases">
        <authorList>
            <person name="Nowell W R."/>
        </authorList>
    </citation>
    <scope>NUCLEOTIDE SEQUENCE</scope>
</reference>
<evidence type="ECO:0000313" key="4">
    <source>
        <dbReference type="Proteomes" id="UP000663829"/>
    </source>
</evidence>
<organism evidence="2 4">
    <name type="scientific">Didymodactylos carnosus</name>
    <dbReference type="NCBI Taxonomy" id="1234261"/>
    <lineage>
        <taxon>Eukaryota</taxon>
        <taxon>Metazoa</taxon>
        <taxon>Spiralia</taxon>
        <taxon>Gnathifera</taxon>
        <taxon>Rotifera</taxon>
        <taxon>Eurotatoria</taxon>
        <taxon>Bdelloidea</taxon>
        <taxon>Philodinida</taxon>
        <taxon>Philodinidae</taxon>
        <taxon>Didymodactylos</taxon>
    </lineage>
</organism>
<evidence type="ECO:0000313" key="2">
    <source>
        <dbReference type="EMBL" id="CAF1591940.1"/>
    </source>
</evidence>
<evidence type="ECO:0000313" key="3">
    <source>
        <dbReference type="EMBL" id="CAF4464575.1"/>
    </source>
</evidence>
<feature type="domain" description="Dynamin N-terminal" evidence="1">
    <location>
        <begin position="22"/>
        <end position="232"/>
    </location>
</feature>
<dbReference type="EMBL" id="CAJNOQ010033859">
    <property type="protein sequence ID" value="CAF1591940.1"/>
    <property type="molecule type" value="Genomic_DNA"/>
</dbReference>
<comment type="caution">
    <text evidence="2">The sequence shown here is derived from an EMBL/GenBank/DDBJ whole genome shotgun (WGS) entry which is preliminary data.</text>
</comment>
<dbReference type="Proteomes" id="UP000681722">
    <property type="component" value="Unassembled WGS sequence"/>
</dbReference>
<dbReference type="OrthoDB" id="3139463at2759"/>
<dbReference type="Gene3D" id="3.40.50.300">
    <property type="entry name" value="P-loop containing nucleotide triphosphate hydrolases"/>
    <property type="match status" value="1"/>
</dbReference>
<dbReference type="EMBL" id="CAJOBC010100036">
    <property type="protein sequence ID" value="CAF4464575.1"/>
    <property type="molecule type" value="Genomic_DNA"/>
</dbReference>
<dbReference type="Pfam" id="PF00350">
    <property type="entry name" value="Dynamin_N"/>
    <property type="match status" value="1"/>
</dbReference>
<dbReference type="Proteomes" id="UP000663829">
    <property type="component" value="Unassembled WGS sequence"/>
</dbReference>
<dbReference type="InterPro" id="IPR045063">
    <property type="entry name" value="Dynamin_N"/>
</dbReference>
<accession>A0A816A1U8</accession>
<dbReference type="InterPro" id="IPR027417">
    <property type="entry name" value="P-loop_NTPase"/>
</dbReference>
<keyword evidence="4" id="KW-1185">Reference proteome</keyword>
<gene>
    <name evidence="2" type="ORF">GPM918_LOCUS41828</name>
    <name evidence="3" type="ORF">SRO942_LOCUS42945</name>
</gene>
<dbReference type="AlphaFoldDB" id="A0A816A1U8"/>
<proteinExistence type="predicted"/>